<dbReference type="RefSeq" id="WP_263573030.1">
    <property type="nucleotide sequence ID" value="NZ_JAJIRN010000009.1"/>
</dbReference>
<organism evidence="2 3">
    <name type="scientific">Roseateles oligotrophus</name>
    <dbReference type="NCBI Taxonomy" id="1769250"/>
    <lineage>
        <taxon>Bacteria</taxon>
        <taxon>Pseudomonadati</taxon>
        <taxon>Pseudomonadota</taxon>
        <taxon>Betaproteobacteria</taxon>
        <taxon>Burkholderiales</taxon>
        <taxon>Sphaerotilaceae</taxon>
        <taxon>Roseateles</taxon>
    </lineage>
</organism>
<evidence type="ECO:0008006" key="4">
    <source>
        <dbReference type="Google" id="ProtNLM"/>
    </source>
</evidence>
<proteinExistence type="predicted"/>
<feature type="transmembrane region" description="Helical" evidence="1">
    <location>
        <begin position="282"/>
        <end position="305"/>
    </location>
</feature>
<feature type="transmembrane region" description="Helical" evidence="1">
    <location>
        <begin position="426"/>
        <end position="444"/>
    </location>
</feature>
<keyword evidence="1" id="KW-0812">Transmembrane</keyword>
<gene>
    <name evidence="2" type="ORF">LNV07_20380</name>
</gene>
<keyword evidence="3" id="KW-1185">Reference proteome</keyword>
<reference evidence="2 3" key="1">
    <citation type="submission" date="2021-11" db="EMBL/GenBank/DDBJ databases">
        <authorList>
            <person name="Liang Q."/>
            <person name="Mou H."/>
            <person name="Liu Z."/>
        </authorList>
    </citation>
    <scope>NUCLEOTIDE SEQUENCE [LARGE SCALE GENOMIC DNA]</scope>
    <source>
        <strain evidence="2 3">CHU3</strain>
    </source>
</reference>
<feature type="transmembrane region" description="Helical" evidence="1">
    <location>
        <begin position="54"/>
        <end position="76"/>
    </location>
</feature>
<comment type="caution">
    <text evidence="2">The sequence shown here is derived from an EMBL/GenBank/DDBJ whole genome shotgun (WGS) entry which is preliminary data.</text>
</comment>
<feature type="transmembrane region" description="Helical" evidence="1">
    <location>
        <begin position="398"/>
        <end position="414"/>
    </location>
</feature>
<dbReference type="EMBL" id="JAJIRN010000009">
    <property type="protein sequence ID" value="MCV2370445.1"/>
    <property type="molecule type" value="Genomic_DNA"/>
</dbReference>
<evidence type="ECO:0000256" key="1">
    <source>
        <dbReference type="SAM" id="Phobius"/>
    </source>
</evidence>
<protein>
    <recommendedName>
        <fullName evidence="4">ABC transporter permease</fullName>
    </recommendedName>
</protein>
<feature type="transmembrane region" description="Helical" evidence="1">
    <location>
        <begin position="97"/>
        <end position="116"/>
    </location>
</feature>
<evidence type="ECO:0000313" key="2">
    <source>
        <dbReference type="EMBL" id="MCV2370445.1"/>
    </source>
</evidence>
<feature type="transmembrane region" description="Helical" evidence="1">
    <location>
        <begin position="372"/>
        <end position="392"/>
    </location>
</feature>
<feature type="transmembrane region" description="Helical" evidence="1">
    <location>
        <begin position="122"/>
        <end position="139"/>
    </location>
</feature>
<name>A0ABT2YK53_9BURK</name>
<feature type="transmembrane region" description="Helical" evidence="1">
    <location>
        <begin position="146"/>
        <end position="165"/>
    </location>
</feature>
<dbReference type="Proteomes" id="UP001209701">
    <property type="component" value="Unassembled WGS sequence"/>
</dbReference>
<sequence>MSMSTLWSNYSPLLLAPLQQRRYTGELWIWLLLLLLVAGVAVAVGVMVDVQAALGIAGIAVGTCLLIYWGISFASLRRQNHPTAARLVPGHLSRLRRCAVGLLLGLSLTAALLFGSHLGQPLAWGMGAGFLMLLVAAMLRWYRLWFLIWIVPSLGFWWPVNALWLRVWHGLLHWYATQPASLALLAGLLLPWLLSRLLQDGGAAHQASYREAEMLRLAFADQTRGLSTGKYSGKTGLTLMKLFAWPQPLWQRLLLAHAKPEARSALARADLVCLGNQHWTSILGSLTIVLALLAIGATVVAQFYAPNWSSFGGNGSFGLQIGIISMVLNPLLGLAASLHRSRREQALLMLLPAMPRGQTLNRLLARRLLTQYFLHWTVALVLIGLMVVPASGGDAPRLGLYALLLALPMGSYLLRDWSRQAAPLGAHQLLPLIAMAAGAAVLAGMAWLGLSLWITAALSLGLTLFLLQRRWQRLVLPSPAAMPVGRWA</sequence>
<evidence type="ECO:0000313" key="3">
    <source>
        <dbReference type="Proteomes" id="UP001209701"/>
    </source>
</evidence>
<feature type="transmembrane region" description="Helical" evidence="1">
    <location>
        <begin position="450"/>
        <end position="467"/>
    </location>
</feature>
<feature type="transmembrane region" description="Helical" evidence="1">
    <location>
        <begin position="27"/>
        <end position="48"/>
    </location>
</feature>
<feature type="transmembrane region" description="Helical" evidence="1">
    <location>
        <begin position="317"/>
        <end position="338"/>
    </location>
</feature>
<feature type="transmembrane region" description="Helical" evidence="1">
    <location>
        <begin position="171"/>
        <end position="194"/>
    </location>
</feature>
<accession>A0ABT2YK53</accession>
<keyword evidence="1" id="KW-1133">Transmembrane helix</keyword>
<keyword evidence="1" id="KW-0472">Membrane</keyword>